<organism evidence="1 2">
    <name type="scientific">Rhodococcus jostii</name>
    <dbReference type="NCBI Taxonomy" id="132919"/>
    <lineage>
        <taxon>Bacteria</taxon>
        <taxon>Bacillati</taxon>
        <taxon>Actinomycetota</taxon>
        <taxon>Actinomycetes</taxon>
        <taxon>Mycobacteriales</taxon>
        <taxon>Nocardiaceae</taxon>
        <taxon>Rhodococcus</taxon>
    </lineage>
</organism>
<proteinExistence type="predicted"/>
<dbReference type="EMBL" id="JAWLKA010000008">
    <property type="protein sequence ID" value="MDV6282093.1"/>
    <property type="molecule type" value="Genomic_DNA"/>
</dbReference>
<dbReference type="RefSeq" id="WP_283335090.1">
    <property type="nucleotide sequence ID" value="NZ_JAWLKA010000008.1"/>
</dbReference>
<evidence type="ECO:0000313" key="1">
    <source>
        <dbReference type="EMBL" id="MDV6282093.1"/>
    </source>
</evidence>
<reference evidence="1 2" key="1">
    <citation type="submission" date="2023-10" db="EMBL/GenBank/DDBJ databases">
        <title>Development of a sustainable strategy for remediation of hydrocarbon-contaminated territories based on the waste exchange concept.</title>
        <authorList>
            <person name="Krivoruchko A."/>
        </authorList>
    </citation>
    <scope>NUCLEOTIDE SEQUENCE [LARGE SCALE GENOMIC DNA]</scope>
    <source>
        <strain evidence="1 2">IEGM 60</strain>
    </source>
</reference>
<protein>
    <recommendedName>
        <fullName evidence="3">Transposase</fullName>
    </recommendedName>
</protein>
<sequence length="56" mass="6275">MDMHSVRRFGHVRVGIEVRTQGDQKVGVMGGVVRPDRIDDVELVEMLLGDVLTDLQ</sequence>
<evidence type="ECO:0008006" key="3">
    <source>
        <dbReference type="Google" id="ProtNLM"/>
    </source>
</evidence>
<dbReference type="Proteomes" id="UP001185737">
    <property type="component" value="Unassembled WGS sequence"/>
</dbReference>
<comment type="caution">
    <text evidence="1">The sequence shown here is derived from an EMBL/GenBank/DDBJ whole genome shotgun (WGS) entry which is preliminary data.</text>
</comment>
<name>A0ABU4CF62_RHOJO</name>
<evidence type="ECO:0000313" key="2">
    <source>
        <dbReference type="Proteomes" id="UP001185737"/>
    </source>
</evidence>
<gene>
    <name evidence="1" type="ORF">R3Q59_16465</name>
</gene>
<accession>A0ABU4CF62</accession>
<keyword evidence="2" id="KW-1185">Reference proteome</keyword>